<proteinExistence type="predicted"/>
<gene>
    <name evidence="1" type="ORF">O1611_g4611</name>
</gene>
<evidence type="ECO:0000313" key="2">
    <source>
        <dbReference type="Proteomes" id="UP001153332"/>
    </source>
</evidence>
<sequence length="137" mass="14108">MRAAQSIIALCALGASAATLPAVAEVETREASAGTWYLVSFEGNCGSFGCNYDYAIFGGENAVPGAPAFALRCNTWEWCTSVFPGSDASGQIVINQGPVTVSQTFTSGGKTYKATATVPWDGLSVTALTIPVNVTVS</sequence>
<evidence type="ECO:0000313" key="1">
    <source>
        <dbReference type="EMBL" id="KAJ8129021.1"/>
    </source>
</evidence>
<protein>
    <submittedName>
        <fullName evidence="1">Uncharacterized protein</fullName>
    </submittedName>
</protein>
<reference evidence="1" key="1">
    <citation type="submission" date="2022-12" db="EMBL/GenBank/DDBJ databases">
        <title>Genome Sequence of Lasiodiplodia mahajangana.</title>
        <authorList>
            <person name="Buettner E."/>
        </authorList>
    </citation>
    <scope>NUCLEOTIDE SEQUENCE</scope>
    <source>
        <strain evidence="1">VT137</strain>
    </source>
</reference>
<name>A0ACC2JND9_9PEZI</name>
<organism evidence="1 2">
    <name type="scientific">Lasiodiplodia mahajangana</name>
    <dbReference type="NCBI Taxonomy" id="1108764"/>
    <lineage>
        <taxon>Eukaryota</taxon>
        <taxon>Fungi</taxon>
        <taxon>Dikarya</taxon>
        <taxon>Ascomycota</taxon>
        <taxon>Pezizomycotina</taxon>
        <taxon>Dothideomycetes</taxon>
        <taxon>Dothideomycetes incertae sedis</taxon>
        <taxon>Botryosphaeriales</taxon>
        <taxon>Botryosphaeriaceae</taxon>
        <taxon>Lasiodiplodia</taxon>
    </lineage>
</organism>
<accession>A0ACC2JND9</accession>
<comment type="caution">
    <text evidence="1">The sequence shown here is derived from an EMBL/GenBank/DDBJ whole genome shotgun (WGS) entry which is preliminary data.</text>
</comment>
<keyword evidence="2" id="KW-1185">Reference proteome</keyword>
<dbReference type="EMBL" id="JAPUUL010000890">
    <property type="protein sequence ID" value="KAJ8129021.1"/>
    <property type="molecule type" value="Genomic_DNA"/>
</dbReference>
<dbReference type="Proteomes" id="UP001153332">
    <property type="component" value="Unassembled WGS sequence"/>
</dbReference>